<feature type="transmembrane region" description="Helical" evidence="7">
    <location>
        <begin position="21"/>
        <end position="47"/>
    </location>
</feature>
<accession>A0ABX6YMY3</accession>
<sequence>MGPSGSLIQKAPRRRRRKLTFDYVSFMAVFLGLPLAIFLIFVISPFAQAVYYSLTDWTGFSPEMNFIGIDNYVKLFQNSTFITSMGNNILLAIIVPLVTLSIALLFATLITVGGPSHGQVRGLGASSFYRVVSFFPYVIPAIVIGILWAQIYTPSGLLNGILTSLGIDSAEGFAWLGDERTAIWATIFVIVWGFVGFYMVLFIAAIKGIPAETFEAVRIDGAGRFRTAISITIPLIRDNIQTAYIYVGIMALDAFVYMAALNPFGGPSNTTLVMSQYLFRTAFTKGQFGQASAMGVVLAVITLLFAAAVFTVNRLTGGKDDGGRS</sequence>
<organism evidence="9 10">
    <name type="scientific">Paramicrobacterium chengjingii</name>
    <dbReference type="NCBI Taxonomy" id="2769067"/>
    <lineage>
        <taxon>Bacteria</taxon>
        <taxon>Bacillati</taxon>
        <taxon>Actinomycetota</taxon>
        <taxon>Actinomycetes</taxon>
        <taxon>Micrococcales</taxon>
        <taxon>Microbacteriaceae</taxon>
        <taxon>Paramicrobacterium</taxon>
    </lineage>
</organism>
<evidence type="ECO:0000256" key="5">
    <source>
        <dbReference type="ARBA" id="ARBA00022989"/>
    </source>
</evidence>
<dbReference type="RefSeq" id="WP_166987911.1">
    <property type="nucleotide sequence ID" value="NZ_CP061169.1"/>
</dbReference>
<feature type="transmembrane region" description="Helical" evidence="7">
    <location>
        <begin position="131"/>
        <end position="151"/>
    </location>
</feature>
<dbReference type="InterPro" id="IPR035906">
    <property type="entry name" value="MetI-like_sf"/>
</dbReference>
<dbReference type="Pfam" id="PF00528">
    <property type="entry name" value="BPD_transp_1"/>
    <property type="match status" value="1"/>
</dbReference>
<dbReference type="InterPro" id="IPR000515">
    <property type="entry name" value="MetI-like"/>
</dbReference>
<evidence type="ECO:0000256" key="6">
    <source>
        <dbReference type="ARBA" id="ARBA00023136"/>
    </source>
</evidence>
<dbReference type="EMBL" id="CP061169">
    <property type="protein sequence ID" value="QPZ40161.1"/>
    <property type="molecule type" value="Genomic_DNA"/>
</dbReference>
<evidence type="ECO:0000259" key="8">
    <source>
        <dbReference type="PROSITE" id="PS50928"/>
    </source>
</evidence>
<evidence type="ECO:0000313" key="9">
    <source>
        <dbReference type="EMBL" id="QPZ40161.1"/>
    </source>
</evidence>
<dbReference type="Proteomes" id="UP000662814">
    <property type="component" value="Chromosome"/>
</dbReference>
<keyword evidence="10" id="KW-1185">Reference proteome</keyword>
<dbReference type="PANTHER" id="PTHR30193">
    <property type="entry name" value="ABC TRANSPORTER PERMEASE PROTEIN"/>
    <property type="match status" value="1"/>
</dbReference>
<comment type="subcellular location">
    <subcellularLocation>
        <location evidence="1 7">Cell membrane</location>
        <topology evidence="1 7">Multi-pass membrane protein</topology>
    </subcellularLocation>
</comment>
<dbReference type="Gene3D" id="1.10.3720.10">
    <property type="entry name" value="MetI-like"/>
    <property type="match status" value="1"/>
</dbReference>
<keyword evidence="5 7" id="KW-1133">Transmembrane helix</keyword>
<proteinExistence type="inferred from homology"/>
<keyword evidence="3" id="KW-1003">Cell membrane</keyword>
<dbReference type="PROSITE" id="PS50928">
    <property type="entry name" value="ABC_TM1"/>
    <property type="match status" value="1"/>
</dbReference>
<feature type="transmembrane region" description="Helical" evidence="7">
    <location>
        <begin position="288"/>
        <end position="310"/>
    </location>
</feature>
<keyword evidence="6 7" id="KW-0472">Membrane</keyword>
<evidence type="ECO:0000313" key="10">
    <source>
        <dbReference type="Proteomes" id="UP000662814"/>
    </source>
</evidence>
<feature type="transmembrane region" description="Helical" evidence="7">
    <location>
        <begin position="89"/>
        <end position="110"/>
    </location>
</feature>
<feature type="transmembrane region" description="Helical" evidence="7">
    <location>
        <begin position="243"/>
        <end position="264"/>
    </location>
</feature>
<protein>
    <submittedName>
        <fullName evidence="9">Sugar ABC transporter permease</fullName>
    </submittedName>
</protein>
<feature type="domain" description="ABC transmembrane type-1" evidence="8">
    <location>
        <begin position="85"/>
        <end position="309"/>
    </location>
</feature>
<comment type="similarity">
    <text evidence="7">Belongs to the binding-protein-dependent transport system permease family.</text>
</comment>
<evidence type="ECO:0000256" key="4">
    <source>
        <dbReference type="ARBA" id="ARBA00022692"/>
    </source>
</evidence>
<reference evidence="9 10" key="1">
    <citation type="submission" date="2020-12" db="EMBL/GenBank/DDBJ databases">
        <title>Microbacterium sp. HY060.</title>
        <authorList>
            <person name="Zhou J."/>
        </authorList>
    </citation>
    <scope>NUCLEOTIDE SEQUENCE [LARGE SCALE GENOMIC DNA]</scope>
    <source>
        <strain evidence="9 10">HY60</strain>
    </source>
</reference>
<name>A0ABX6YMY3_9MICO</name>
<evidence type="ECO:0000256" key="3">
    <source>
        <dbReference type="ARBA" id="ARBA00022475"/>
    </source>
</evidence>
<feature type="transmembrane region" description="Helical" evidence="7">
    <location>
        <begin position="182"/>
        <end position="206"/>
    </location>
</feature>
<dbReference type="InterPro" id="IPR051393">
    <property type="entry name" value="ABC_transporter_permease"/>
</dbReference>
<dbReference type="CDD" id="cd06261">
    <property type="entry name" value="TM_PBP2"/>
    <property type="match status" value="1"/>
</dbReference>
<evidence type="ECO:0000256" key="7">
    <source>
        <dbReference type="RuleBase" id="RU363032"/>
    </source>
</evidence>
<evidence type="ECO:0000256" key="1">
    <source>
        <dbReference type="ARBA" id="ARBA00004651"/>
    </source>
</evidence>
<gene>
    <name evidence="9" type="ORF">HCR76_03160</name>
</gene>
<keyword evidence="2 7" id="KW-0813">Transport</keyword>
<dbReference type="PANTHER" id="PTHR30193:SF41">
    <property type="entry name" value="DIACETYLCHITOBIOSE UPTAKE SYSTEM PERMEASE PROTEIN NGCF"/>
    <property type="match status" value="1"/>
</dbReference>
<dbReference type="SUPFAM" id="SSF161098">
    <property type="entry name" value="MetI-like"/>
    <property type="match status" value="1"/>
</dbReference>
<evidence type="ECO:0000256" key="2">
    <source>
        <dbReference type="ARBA" id="ARBA00022448"/>
    </source>
</evidence>
<keyword evidence="4 7" id="KW-0812">Transmembrane</keyword>